<protein>
    <submittedName>
        <fullName evidence="2">Uncharacterized protein</fullName>
    </submittedName>
</protein>
<accession>A0A165FJ78</accession>
<proteinExistence type="predicted"/>
<keyword evidence="3" id="KW-1185">Reference proteome</keyword>
<evidence type="ECO:0000313" key="3">
    <source>
        <dbReference type="Proteomes" id="UP000076842"/>
    </source>
</evidence>
<dbReference type="AlphaFoldDB" id="A0A165FJ78"/>
<reference evidence="2 3" key="1">
    <citation type="journal article" date="2016" name="Mol. Biol. Evol.">
        <title>Comparative Genomics of Early-Diverging Mushroom-Forming Fungi Provides Insights into the Origins of Lignocellulose Decay Capabilities.</title>
        <authorList>
            <person name="Nagy L.G."/>
            <person name="Riley R."/>
            <person name="Tritt A."/>
            <person name="Adam C."/>
            <person name="Daum C."/>
            <person name="Floudas D."/>
            <person name="Sun H."/>
            <person name="Yadav J.S."/>
            <person name="Pangilinan J."/>
            <person name="Larsson K.H."/>
            <person name="Matsuura K."/>
            <person name="Barry K."/>
            <person name="Labutti K."/>
            <person name="Kuo R."/>
            <person name="Ohm R.A."/>
            <person name="Bhattacharya S.S."/>
            <person name="Shirouzu T."/>
            <person name="Yoshinaga Y."/>
            <person name="Martin F.M."/>
            <person name="Grigoriev I.V."/>
            <person name="Hibbett D.S."/>
        </authorList>
    </citation>
    <scope>NUCLEOTIDE SEQUENCE [LARGE SCALE GENOMIC DNA]</scope>
    <source>
        <strain evidence="2 3">HHB12733</strain>
    </source>
</reference>
<gene>
    <name evidence="2" type="ORF">CALCODRAFT_483709</name>
</gene>
<organism evidence="2 3">
    <name type="scientific">Calocera cornea HHB12733</name>
    <dbReference type="NCBI Taxonomy" id="1353952"/>
    <lineage>
        <taxon>Eukaryota</taxon>
        <taxon>Fungi</taxon>
        <taxon>Dikarya</taxon>
        <taxon>Basidiomycota</taxon>
        <taxon>Agaricomycotina</taxon>
        <taxon>Dacrymycetes</taxon>
        <taxon>Dacrymycetales</taxon>
        <taxon>Dacrymycetaceae</taxon>
        <taxon>Calocera</taxon>
    </lineage>
</organism>
<name>A0A165FJ78_9BASI</name>
<feature type="compositionally biased region" description="Polar residues" evidence="1">
    <location>
        <begin position="322"/>
        <end position="333"/>
    </location>
</feature>
<dbReference type="Proteomes" id="UP000076842">
    <property type="component" value="Unassembled WGS sequence"/>
</dbReference>
<dbReference type="EMBL" id="KV423972">
    <property type="protein sequence ID" value="KZT56829.1"/>
    <property type="molecule type" value="Genomic_DNA"/>
</dbReference>
<dbReference type="InParanoid" id="A0A165FJ78"/>
<sequence>MVAPSATGATAGSPSPALAPILPAASPPSLALSGVSSPAVIPATLPSLEDVPIATTAGVVEGTGITSGAEIAKEAIDMMLNDKLTPTEKLIQIIKWLDLPHLELELRAILYGYAGTVSERMKKFHEIFPIEVEDRPPHPVELALVNLDLIKHAGANSTSPTTFASRSEASYYGEALGMLSIGEQRVYSPAIRNNYKQSYLRDREKISFTISWETDQNFKSARMGYTECFQKASNLITHITSSDSVDKLLYLKARITAMYQSYPNFDYSYDPEEDKKQDEIHKDGLIGMAEIRAAQRAEKLKFDLCRETANTLIAQITTQLNQATQGTSKTSAENGGPAEEGETMAHRLAGVGEEEFGA</sequence>
<evidence type="ECO:0000313" key="2">
    <source>
        <dbReference type="EMBL" id="KZT56829.1"/>
    </source>
</evidence>
<evidence type="ECO:0000256" key="1">
    <source>
        <dbReference type="SAM" id="MobiDB-lite"/>
    </source>
</evidence>
<feature type="region of interest" description="Disordered" evidence="1">
    <location>
        <begin position="322"/>
        <end position="358"/>
    </location>
</feature>